<evidence type="ECO:0000256" key="17">
    <source>
        <dbReference type="SAM" id="MobiDB-lite"/>
    </source>
</evidence>
<evidence type="ECO:0000256" key="3">
    <source>
        <dbReference type="ARBA" id="ARBA00004629"/>
    </source>
</evidence>
<dbReference type="GO" id="GO:0051010">
    <property type="term" value="F:microtubule plus-end binding"/>
    <property type="evidence" value="ECO:0007669"/>
    <property type="project" value="TreeGrafter"/>
</dbReference>
<evidence type="ECO:0000256" key="1">
    <source>
        <dbReference type="ARBA" id="ARBA00004123"/>
    </source>
</evidence>
<dbReference type="GO" id="GO:0005876">
    <property type="term" value="C:spindle microtubule"/>
    <property type="evidence" value="ECO:0007669"/>
    <property type="project" value="TreeGrafter"/>
</dbReference>
<dbReference type="GO" id="GO:0044732">
    <property type="term" value="C:mitotic spindle pole body"/>
    <property type="evidence" value="ECO:0007669"/>
    <property type="project" value="TreeGrafter"/>
</dbReference>
<dbReference type="PANTHER" id="PTHR28025:SF1">
    <property type="entry name" value="DASH COMPLEX SUBUNIT DAD1"/>
    <property type="match status" value="1"/>
</dbReference>
<dbReference type="PANTHER" id="PTHR28025">
    <property type="entry name" value="DASH COMPLEX SUBUNIT DAD1"/>
    <property type="match status" value="1"/>
</dbReference>
<dbReference type="AlphaFoldDB" id="A0A9P6NRZ2"/>
<sequence>MSSSEGEGDPLEREASVVEEDPEDHTYFEEQKLKWLAETFESGGRLFTNINALNRSIESANLVGTQFATVYDLWSKLSMPIINFSFPSTAITV</sequence>
<evidence type="ECO:0000256" key="7">
    <source>
        <dbReference type="ARBA" id="ARBA00022490"/>
    </source>
</evidence>
<dbReference type="GO" id="GO:0072686">
    <property type="term" value="C:mitotic spindle"/>
    <property type="evidence" value="ECO:0007669"/>
    <property type="project" value="InterPro"/>
</dbReference>
<dbReference type="InterPro" id="IPR013958">
    <property type="entry name" value="DASH_Dad1"/>
</dbReference>
<keyword evidence="14" id="KW-0131">Cell cycle</keyword>
<keyword evidence="15" id="KW-0137">Centromere</keyword>
<keyword evidence="13" id="KW-0539">Nucleus</keyword>
<evidence type="ECO:0000256" key="13">
    <source>
        <dbReference type="ARBA" id="ARBA00023242"/>
    </source>
</evidence>
<evidence type="ECO:0000256" key="6">
    <source>
        <dbReference type="ARBA" id="ARBA00022454"/>
    </source>
</evidence>
<evidence type="ECO:0000256" key="8">
    <source>
        <dbReference type="ARBA" id="ARBA00022618"/>
    </source>
</evidence>
<feature type="region of interest" description="Disordered" evidence="17">
    <location>
        <begin position="1"/>
        <end position="25"/>
    </location>
</feature>
<evidence type="ECO:0000256" key="10">
    <source>
        <dbReference type="ARBA" id="ARBA00022776"/>
    </source>
</evidence>
<keyword evidence="7" id="KW-0963">Cytoplasm</keyword>
<accession>A0A9P6NRZ2</accession>
<keyword evidence="12" id="KW-0206">Cytoskeleton</keyword>
<evidence type="ECO:0000256" key="9">
    <source>
        <dbReference type="ARBA" id="ARBA00022701"/>
    </source>
</evidence>
<name>A0A9P6NRZ2_9BASI</name>
<dbReference type="GO" id="GO:0042729">
    <property type="term" value="C:DASH complex"/>
    <property type="evidence" value="ECO:0007669"/>
    <property type="project" value="InterPro"/>
</dbReference>
<comment type="similarity">
    <text evidence="4">Belongs to the DASH complex DAD1 family.</text>
</comment>
<evidence type="ECO:0000256" key="11">
    <source>
        <dbReference type="ARBA" id="ARBA00022838"/>
    </source>
</evidence>
<dbReference type="GO" id="GO:0051301">
    <property type="term" value="P:cell division"/>
    <property type="evidence" value="ECO:0007669"/>
    <property type="project" value="UniProtKB-KW"/>
</dbReference>
<evidence type="ECO:0000256" key="14">
    <source>
        <dbReference type="ARBA" id="ARBA00023306"/>
    </source>
</evidence>
<keyword evidence="19" id="KW-1185">Reference proteome</keyword>
<keyword evidence="6" id="KW-0158">Chromosome</keyword>
<evidence type="ECO:0000256" key="5">
    <source>
        <dbReference type="ARBA" id="ARBA00020261"/>
    </source>
</evidence>
<comment type="subcellular location">
    <subcellularLocation>
        <location evidence="3">Chromosome</location>
        <location evidence="3">Centromere</location>
        <location evidence="3">Kinetochore</location>
    </subcellularLocation>
    <subcellularLocation>
        <location evidence="2">Cytoplasm</location>
        <location evidence="2">Cytoskeleton</location>
        <location evidence="2">Spindle</location>
    </subcellularLocation>
    <subcellularLocation>
        <location evidence="1">Nucleus</location>
    </subcellularLocation>
</comment>
<keyword evidence="10" id="KW-0498">Mitosis</keyword>
<evidence type="ECO:0000256" key="4">
    <source>
        <dbReference type="ARBA" id="ARBA00010146"/>
    </source>
</evidence>
<dbReference type="Proteomes" id="UP000886653">
    <property type="component" value="Unassembled WGS sequence"/>
</dbReference>
<evidence type="ECO:0000256" key="15">
    <source>
        <dbReference type="ARBA" id="ARBA00023328"/>
    </source>
</evidence>
<evidence type="ECO:0000256" key="2">
    <source>
        <dbReference type="ARBA" id="ARBA00004186"/>
    </source>
</evidence>
<evidence type="ECO:0000313" key="19">
    <source>
        <dbReference type="Proteomes" id="UP000886653"/>
    </source>
</evidence>
<gene>
    <name evidence="18" type="ORF">CROQUDRAFT_35195</name>
</gene>
<evidence type="ECO:0000256" key="16">
    <source>
        <dbReference type="ARBA" id="ARBA00030566"/>
    </source>
</evidence>
<dbReference type="OrthoDB" id="2505504at2759"/>
<reference evidence="18" key="1">
    <citation type="submission" date="2013-11" db="EMBL/GenBank/DDBJ databases">
        <title>Genome sequence of the fusiform rust pathogen reveals effectors for host alternation and coevolution with pine.</title>
        <authorList>
            <consortium name="DOE Joint Genome Institute"/>
            <person name="Smith K."/>
            <person name="Pendleton A."/>
            <person name="Kubisiak T."/>
            <person name="Anderson C."/>
            <person name="Salamov A."/>
            <person name="Aerts A."/>
            <person name="Riley R."/>
            <person name="Clum A."/>
            <person name="Lindquist E."/>
            <person name="Ence D."/>
            <person name="Campbell M."/>
            <person name="Kronenberg Z."/>
            <person name="Feau N."/>
            <person name="Dhillon B."/>
            <person name="Hamelin R."/>
            <person name="Burleigh J."/>
            <person name="Smith J."/>
            <person name="Yandell M."/>
            <person name="Nelson C."/>
            <person name="Grigoriev I."/>
            <person name="Davis J."/>
        </authorList>
    </citation>
    <scope>NUCLEOTIDE SEQUENCE</scope>
    <source>
        <strain evidence="18">G11</strain>
    </source>
</reference>
<organism evidence="18 19">
    <name type="scientific">Cronartium quercuum f. sp. fusiforme G11</name>
    <dbReference type="NCBI Taxonomy" id="708437"/>
    <lineage>
        <taxon>Eukaryota</taxon>
        <taxon>Fungi</taxon>
        <taxon>Dikarya</taxon>
        <taxon>Basidiomycota</taxon>
        <taxon>Pucciniomycotina</taxon>
        <taxon>Pucciniomycetes</taxon>
        <taxon>Pucciniales</taxon>
        <taxon>Coleosporiaceae</taxon>
        <taxon>Cronartium</taxon>
    </lineage>
</organism>
<keyword evidence="8" id="KW-0132">Cell division</keyword>
<keyword evidence="9" id="KW-0493">Microtubule</keyword>
<evidence type="ECO:0000256" key="12">
    <source>
        <dbReference type="ARBA" id="ARBA00023212"/>
    </source>
</evidence>
<evidence type="ECO:0000313" key="18">
    <source>
        <dbReference type="EMBL" id="KAG0152321.1"/>
    </source>
</evidence>
<proteinExistence type="inferred from homology"/>
<dbReference type="EMBL" id="MU167208">
    <property type="protein sequence ID" value="KAG0152321.1"/>
    <property type="molecule type" value="Genomic_DNA"/>
</dbReference>
<keyword evidence="11" id="KW-0995">Kinetochore</keyword>
<comment type="caution">
    <text evidence="18">The sequence shown here is derived from an EMBL/GenBank/DDBJ whole genome shotgun (WGS) entry which is preliminary data.</text>
</comment>
<protein>
    <recommendedName>
        <fullName evidence="5">DASH complex subunit DAD1</fullName>
    </recommendedName>
    <alternativeName>
        <fullName evidence="16">Outer kinetochore protein DAD1</fullName>
    </alternativeName>
</protein>
<dbReference type="Pfam" id="PF08649">
    <property type="entry name" value="DASH_Dad1"/>
    <property type="match status" value="1"/>
</dbReference>